<dbReference type="Pfam" id="PF00144">
    <property type="entry name" value="Beta-lactamase"/>
    <property type="match status" value="1"/>
</dbReference>
<keyword evidence="3" id="KW-1185">Reference proteome</keyword>
<dbReference type="EMBL" id="JACHKS010000001">
    <property type="protein sequence ID" value="MBB6329428.1"/>
    <property type="molecule type" value="Genomic_DNA"/>
</dbReference>
<feature type="domain" description="Beta-lactamase-related" evidence="1">
    <location>
        <begin position="16"/>
        <end position="383"/>
    </location>
</feature>
<dbReference type="InterPro" id="IPR012338">
    <property type="entry name" value="Beta-lactam/transpept-like"/>
</dbReference>
<evidence type="ECO:0000259" key="1">
    <source>
        <dbReference type="Pfam" id="PF00144"/>
    </source>
</evidence>
<evidence type="ECO:0000313" key="3">
    <source>
        <dbReference type="Proteomes" id="UP000587367"/>
    </source>
</evidence>
<dbReference type="PANTHER" id="PTHR46825">
    <property type="entry name" value="D-ALANYL-D-ALANINE-CARBOXYPEPTIDASE/ENDOPEPTIDASE AMPH"/>
    <property type="match status" value="1"/>
</dbReference>
<gene>
    <name evidence="2" type="ORF">HNP24_000378</name>
</gene>
<organism evidence="2 3">
    <name type="scientific">Chryseobacterium sediminis</name>
    <dbReference type="NCBI Taxonomy" id="1679494"/>
    <lineage>
        <taxon>Bacteria</taxon>
        <taxon>Pseudomonadati</taxon>
        <taxon>Bacteroidota</taxon>
        <taxon>Flavobacteriia</taxon>
        <taxon>Flavobacteriales</taxon>
        <taxon>Weeksellaceae</taxon>
        <taxon>Chryseobacterium group</taxon>
        <taxon>Chryseobacterium</taxon>
    </lineage>
</organism>
<proteinExistence type="predicted"/>
<protein>
    <submittedName>
        <fullName evidence="2">CubicO group peptidase (Beta-lactamase class C family)</fullName>
    </submittedName>
</protein>
<dbReference type="Proteomes" id="UP000587367">
    <property type="component" value="Unassembled WGS sequence"/>
</dbReference>
<dbReference type="SUPFAM" id="SSF56601">
    <property type="entry name" value="beta-lactamase/transpeptidase-like"/>
    <property type="match status" value="1"/>
</dbReference>
<comment type="caution">
    <text evidence="2">The sequence shown here is derived from an EMBL/GenBank/DDBJ whole genome shotgun (WGS) entry which is preliminary data.</text>
</comment>
<dbReference type="InterPro" id="IPR050491">
    <property type="entry name" value="AmpC-like"/>
</dbReference>
<sequence>MKGFYHDNDSVRDSLDSAISKIHQQGLFNGFAVSIVDEKSTLYQKGFGFSDVKEKKLYTENTIQNIASVSKTFVGIALLKAQELGKLNLDDPVQKYLPFKVVNPHFLQTPITIRQLATHTSSILDNEFYLSKNYFLKPDQDLSGLKLNFDDEQIFNPSNSIISMPVFLENVLAENGKWNKNSFSAYKPGSVYEYSNVGTALAAFIIEKATGQTFNNFTKEYILKPLQMKDSGWSFEEVKFSKFSRLYENPATPLPYYQSATYPDGGFITNINDLSKYLTELIKGYNGKGTILTKKSYKEYFTPQLTASNFTERNDKNPYSESYNVGIFMGFGYTGYIGHTGGDPGVMSMMFFDPKNNVGRIMIFNTNFSDKKGNDAFYGIWNVLEKYQIKK</sequence>
<name>A0ABR6PUS5_9FLAO</name>
<reference evidence="2 3" key="1">
    <citation type="submission" date="2020-08" db="EMBL/GenBank/DDBJ databases">
        <title>Functional genomics of gut bacteria from endangered species of beetles.</title>
        <authorList>
            <person name="Carlos-Shanley C."/>
        </authorList>
    </citation>
    <scope>NUCLEOTIDE SEQUENCE [LARGE SCALE GENOMIC DNA]</scope>
    <source>
        <strain evidence="2 3">S00068</strain>
    </source>
</reference>
<dbReference type="InterPro" id="IPR001466">
    <property type="entry name" value="Beta-lactam-related"/>
</dbReference>
<dbReference type="RefSeq" id="WP_228460029.1">
    <property type="nucleotide sequence ID" value="NZ_JACHKS010000001.1"/>
</dbReference>
<evidence type="ECO:0000313" key="2">
    <source>
        <dbReference type="EMBL" id="MBB6329428.1"/>
    </source>
</evidence>
<accession>A0ABR6PUS5</accession>
<dbReference type="PANTHER" id="PTHR46825:SF9">
    <property type="entry name" value="BETA-LACTAMASE-RELATED DOMAIN-CONTAINING PROTEIN"/>
    <property type="match status" value="1"/>
</dbReference>
<dbReference type="Gene3D" id="3.40.710.10">
    <property type="entry name" value="DD-peptidase/beta-lactamase superfamily"/>
    <property type="match status" value="1"/>
</dbReference>